<dbReference type="GeneID" id="24722451"/>
<dbReference type="Proteomes" id="UP000031091">
    <property type="component" value="Segment"/>
</dbReference>
<gene>
    <name evidence="1" type="ORF">PM16_06</name>
</gene>
<organism evidence="1 2">
    <name type="scientific">Proteus phage PM16</name>
    <dbReference type="NCBI Taxonomy" id="1357704"/>
    <lineage>
        <taxon>Viruses</taxon>
        <taxon>Duplodnaviria</taxon>
        <taxon>Heunggongvirae</taxon>
        <taxon>Uroviricota</taxon>
        <taxon>Caudoviricetes</taxon>
        <taxon>Autographivirales</taxon>
        <taxon>Autoscriptoviridae</taxon>
        <taxon>Slopekvirinae</taxon>
        <taxon>Novosibovirus</taxon>
        <taxon>Novosibovirus PM16</taxon>
    </lineage>
</organism>
<dbReference type="EMBL" id="KF319020">
    <property type="protein sequence ID" value="AGZ17251.1"/>
    <property type="molecule type" value="Genomic_DNA"/>
</dbReference>
<dbReference type="RefSeq" id="YP_009147841.1">
    <property type="nucleotide sequence ID" value="NC_027342.1"/>
</dbReference>
<accession>A0A0A6ZKD3</accession>
<dbReference type="KEGG" id="vg:24722451"/>
<protein>
    <submittedName>
        <fullName evidence="1">Uncharacterized protein</fullName>
    </submittedName>
</protein>
<keyword evidence="2" id="KW-1185">Reference proteome</keyword>
<name>A0A0A6ZKD3_9CAUD</name>
<sequence length="55" mass="6593">MSIKKAKLIKAMKFCYLYGGTLYHFKRSLRKYRVPARVVKKCWVEVAEIIDRWAV</sequence>
<proteinExistence type="predicted"/>
<reference evidence="2" key="1">
    <citation type="submission" date="2013-07" db="EMBL/GenBank/DDBJ databases">
        <title>Isolation and characterization of PM16 - a novel Podoviridae bacteriophage specific for Proteus mirabilis.</title>
        <authorList>
            <person name="Morozova V.V."/>
            <person name="Tupikin A.E."/>
            <person name="Kabilov M.R."/>
            <person name="Kurilshikov A.M."/>
            <person name="Babkin I.V."/>
            <person name="Shedko E.D."/>
        </authorList>
    </citation>
    <scope>NUCLEOTIDE SEQUENCE [LARGE SCALE GENOMIC DNA]</scope>
</reference>
<evidence type="ECO:0000313" key="2">
    <source>
        <dbReference type="Proteomes" id="UP000031091"/>
    </source>
</evidence>
<evidence type="ECO:0000313" key="1">
    <source>
        <dbReference type="EMBL" id="AGZ17251.1"/>
    </source>
</evidence>